<organism evidence="1 2">
    <name type="scientific">Cerrena zonata</name>
    <dbReference type="NCBI Taxonomy" id="2478898"/>
    <lineage>
        <taxon>Eukaryota</taxon>
        <taxon>Fungi</taxon>
        <taxon>Dikarya</taxon>
        <taxon>Basidiomycota</taxon>
        <taxon>Agaricomycotina</taxon>
        <taxon>Agaricomycetes</taxon>
        <taxon>Polyporales</taxon>
        <taxon>Cerrenaceae</taxon>
        <taxon>Cerrena</taxon>
    </lineage>
</organism>
<dbReference type="EMBL" id="JASBNA010000020">
    <property type="protein sequence ID" value="KAK7685495.1"/>
    <property type="molecule type" value="Genomic_DNA"/>
</dbReference>
<accession>A0AAW0G912</accession>
<evidence type="ECO:0000313" key="1">
    <source>
        <dbReference type="EMBL" id="KAK7685495.1"/>
    </source>
</evidence>
<name>A0AAW0G912_9APHY</name>
<gene>
    <name evidence="1" type="ORF">QCA50_011359</name>
</gene>
<dbReference type="Proteomes" id="UP001385951">
    <property type="component" value="Unassembled WGS sequence"/>
</dbReference>
<proteinExistence type="predicted"/>
<evidence type="ECO:0000313" key="2">
    <source>
        <dbReference type="Proteomes" id="UP001385951"/>
    </source>
</evidence>
<dbReference type="AlphaFoldDB" id="A0AAW0G912"/>
<keyword evidence="2" id="KW-1185">Reference proteome</keyword>
<comment type="caution">
    <text evidence="1">The sequence shown here is derived from an EMBL/GenBank/DDBJ whole genome shotgun (WGS) entry which is preliminary data.</text>
</comment>
<sequence length="98" mass="11385">MVWDDPNDFSMTKAVIEALEEDRYPTLHDLVEKVANRLRKCATELHKWSQDRQNSYMERERGRQALVLAGNNPPHENAPAIELAAYWKPQIGSTKYMV</sequence>
<protein>
    <submittedName>
        <fullName evidence="1">Uncharacterized protein</fullName>
    </submittedName>
</protein>
<reference evidence="1 2" key="1">
    <citation type="submission" date="2022-09" db="EMBL/GenBank/DDBJ databases">
        <authorList>
            <person name="Palmer J.M."/>
        </authorList>
    </citation>
    <scope>NUCLEOTIDE SEQUENCE [LARGE SCALE GENOMIC DNA]</scope>
    <source>
        <strain evidence="1 2">DSM 7382</strain>
    </source>
</reference>